<comment type="caution">
    <text evidence="2">The sequence shown here is derived from an EMBL/GenBank/DDBJ whole genome shotgun (WGS) entry which is preliminary data.</text>
</comment>
<evidence type="ECO:0000313" key="2">
    <source>
        <dbReference type="EMBL" id="KAK2572546.1"/>
    </source>
</evidence>
<reference evidence="2" key="1">
    <citation type="journal article" date="2023" name="G3 (Bethesda)">
        <title>Whole genome assembly and annotation of the endangered Caribbean coral Acropora cervicornis.</title>
        <authorList>
            <person name="Selwyn J.D."/>
            <person name="Vollmer S.V."/>
        </authorList>
    </citation>
    <scope>NUCLEOTIDE SEQUENCE</scope>
    <source>
        <strain evidence="2">K2</strain>
    </source>
</reference>
<organism evidence="2 3">
    <name type="scientific">Acropora cervicornis</name>
    <name type="common">Staghorn coral</name>
    <dbReference type="NCBI Taxonomy" id="6130"/>
    <lineage>
        <taxon>Eukaryota</taxon>
        <taxon>Metazoa</taxon>
        <taxon>Cnidaria</taxon>
        <taxon>Anthozoa</taxon>
        <taxon>Hexacorallia</taxon>
        <taxon>Scleractinia</taxon>
        <taxon>Astrocoeniina</taxon>
        <taxon>Acroporidae</taxon>
        <taxon>Acropora</taxon>
    </lineage>
</organism>
<evidence type="ECO:0000313" key="3">
    <source>
        <dbReference type="Proteomes" id="UP001249851"/>
    </source>
</evidence>
<sequence>MHCVPNCDLHFDTKIKNECWYTLQSLQEETFLRPKHLWLQDEENAQRQAMNLRQKRGARNDDRVYPDKHHAKESLAVSDY</sequence>
<evidence type="ECO:0000256" key="1">
    <source>
        <dbReference type="SAM" id="MobiDB-lite"/>
    </source>
</evidence>
<dbReference type="AlphaFoldDB" id="A0AAD9R3U7"/>
<reference evidence="2" key="2">
    <citation type="journal article" date="2023" name="Science">
        <title>Genomic signatures of disease resistance in endangered staghorn corals.</title>
        <authorList>
            <person name="Vollmer S.V."/>
            <person name="Selwyn J.D."/>
            <person name="Despard B.A."/>
            <person name="Roesel C.L."/>
        </authorList>
    </citation>
    <scope>NUCLEOTIDE SEQUENCE</scope>
    <source>
        <strain evidence="2">K2</strain>
    </source>
</reference>
<accession>A0AAD9R3U7</accession>
<keyword evidence="3" id="KW-1185">Reference proteome</keyword>
<feature type="compositionally biased region" description="Basic and acidic residues" evidence="1">
    <location>
        <begin position="58"/>
        <end position="73"/>
    </location>
</feature>
<dbReference type="Proteomes" id="UP001249851">
    <property type="component" value="Unassembled WGS sequence"/>
</dbReference>
<feature type="region of interest" description="Disordered" evidence="1">
    <location>
        <begin position="49"/>
        <end position="80"/>
    </location>
</feature>
<protein>
    <submittedName>
        <fullName evidence="2">Uncharacterized protein</fullName>
    </submittedName>
</protein>
<proteinExistence type="predicted"/>
<name>A0AAD9R3U7_ACRCE</name>
<dbReference type="EMBL" id="JARQWQ010000004">
    <property type="protein sequence ID" value="KAK2572546.1"/>
    <property type="molecule type" value="Genomic_DNA"/>
</dbReference>
<gene>
    <name evidence="2" type="ORF">P5673_002806</name>
</gene>